<accession>A0A6H1ZDU9</accession>
<dbReference type="EMBL" id="MT143990">
    <property type="protein sequence ID" value="QJA45435.1"/>
    <property type="molecule type" value="Genomic_DNA"/>
</dbReference>
<evidence type="ECO:0000313" key="2">
    <source>
        <dbReference type="EMBL" id="QJH97870.1"/>
    </source>
</evidence>
<gene>
    <name evidence="1" type="ORF">TM448A00237_0041</name>
    <name evidence="2" type="ORF">TM448B01100_0016</name>
</gene>
<proteinExistence type="predicted"/>
<protein>
    <submittedName>
        <fullName evidence="1">Putative DNA binding, helix-turn-helix domain containing protein</fullName>
    </submittedName>
</protein>
<evidence type="ECO:0000313" key="1">
    <source>
        <dbReference type="EMBL" id="QJA45435.1"/>
    </source>
</evidence>
<dbReference type="AlphaFoldDB" id="A0A6H1ZDU9"/>
<sequence length="62" mass="7247">MLKTVAEICKIYGVTDPCVRIWIKKGLPYKIEKVVGIKPRMVIQIEDVEKFMEFGIKTYEKV</sequence>
<dbReference type="InterPro" id="IPR009061">
    <property type="entry name" value="DNA-bd_dom_put_sf"/>
</dbReference>
<organism evidence="1">
    <name type="scientific">viral metagenome</name>
    <dbReference type="NCBI Taxonomy" id="1070528"/>
    <lineage>
        <taxon>unclassified sequences</taxon>
        <taxon>metagenomes</taxon>
        <taxon>organismal metagenomes</taxon>
    </lineage>
</organism>
<reference evidence="1" key="1">
    <citation type="submission" date="2020-03" db="EMBL/GenBank/DDBJ databases">
        <title>The deep terrestrial virosphere.</title>
        <authorList>
            <person name="Holmfeldt K."/>
            <person name="Nilsson E."/>
            <person name="Simone D."/>
            <person name="Lopez-Fernandez M."/>
            <person name="Wu X."/>
            <person name="de Brujin I."/>
            <person name="Lundin D."/>
            <person name="Andersson A."/>
            <person name="Bertilsson S."/>
            <person name="Dopson M."/>
        </authorList>
    </citation>
    <scope>NUCLEOTIDE SEQUENCE</scope>
    <source>
        <strain evidence="1">TM448A00237</strain>
        <strain evidence="2">TM448B01100</strain>
    </source>
</reference>
<dbReference type="EMBL" id="MT144705">
    <property type="protein sequence ID" value="QJH97870.1"/>
    <property type="molecule type" value="Genomic_DNA"/>
</dbReference>
<dbReference type="SUPFAM" id="SSF46955">
    <property type="entry name" value="Putative DNA-binding domain"/>
    <property type="match status" value="1"/>
</dbReference>
<name>A0A6H1ZDU9_9ZZZZ</name>